<keyword evidence="3 6" id="KW-0808">Transferase</keyword>
<dbReference type="AlphaFoldDB" id="A0A0J8GZ14"/>
<protein>
    <submittedName>
        <fullName evidence="6">Valine--pyruvate aminotransferase</fullName>
        <ecNumber evidence="6">2.6.1.66</ecNumber>
    </submittedName>
</protein>
<evidence type="ECO:0000313" key="6">
    <source>
        <dbReference type="EMBL" id="KMT66489.1"/>
    </source>
</evidence>
<keyword evidence="2 6" id="KW-0032">Aminotransferase</keyword>
<dbReference type="PANTHER" id="PTHR42790">
    <property type="entry name" value="AMINOTRANSFERASE"/>
    <property type="match status" value="1"/>
</dbReference>
<dbReference type="PATRIC" id="fig|1513271.3.peg.589"/>
<dbReference type="NCBIfam" id="NF006967">
    <property type="entry name" value="PRK09440.1-5"/>
    <property type="match status" value="1"/>
</dbReference>
<keyword evidence="6" id="KW-0670">Pyruvate</keyword>
<accession>A0A0J8GZ14</accession>
<evidence type="ECO:0000313" key="7">
    <source>
        <dbReference type="Proteomes" id="UP000037600"/>
    </source>
</evidence>
<sequence>MVKLSNFGEQLTNNASIVDLMDDLGQALNVNPDLLFLGGGNPGHIPEFETEIAKQLSDIANTPEALHKLIGIYQSPQGSETLIKLLVDYFNQRFDWGISEKNIAITNGSQSAFFILINMLAGPSKQGHKHFLFPLVPEYLGYSDQALGSEYFVGCLPKIEKIGEDEFKYHIDFDNLNITDLTSAICVSRPTNPSGNVISDDEVQRLNELAQQNNVPLIIDCAYGAPFPNIVYQDVNNIWNENIINVFSLSKLGLPAVRTGIVVANENIINKIVNINTVMSLANGNFGPELMSRIIEQNKLEYLCDKVIKPFYNQKRDYLIAQIRQKMKGINYRFHQAEGAFFLWIWFEGLSVTSTELYNQLKQKGVLVMDGKPFFFATDAIWEHQNQCLRLSYCQSEDVLSQAVDIISETVSSL</sequence>
<proteinExistence type="predicted"/>
<dbReference type="EC" id="2.6.1.66" evidence="6"/>
<comment type="caution">
    <text evidence="6">The sequence shown here is derived from an EMBL/GenBank/DDBJ whole genome shotgun (WGS) entry which is preliminary data.</text>
</comment>
<dbReference type="OrthoDB" id="5889947at2"/>
<dbReference type="GO" id="GO:1901605">
    <property type="term" value="P:alpha-amino acid metabolic process"/>
    <property type="evidence" value="ECO:0007669"/>
    <property type="project" value="TreeGrafter"/>
</dbReference>
<evidence type="ECO:0000256" key="4">
    <source>
        <dbReference type="ARBA" id="ARBA00022898"/>
    </source>
</evidence>
<dbReference type="GO" id="GO:0030170">
    <property type="term" value="F:pyridoxal phosphate binding"/>
    <property type="evidence" value="ECO:0007669"/>
    <property type="project" value="InterPro"/>
</dbReference>
<name>A0A0J8GZ14_9ALTE</name>
<dbReference type="GO" id="GO:0005829">
    <property type="term" value="C:cytosol"/>
    <property type="evidence" value="ECO:0007669"/>
    <property type="project" value="TreeGrafter"/>
</dbReference>
<dbReference type="STRING" id="1513271.XM47_02815"/>
<dbReference type="PANTHER" id="PTHR42790:SF4">
    <property type="entry name" value="VALINE--PYRUVATE AMINOTRANSFERASE"/>
    <property type="match status" value="1"/>
</dbReference>
<feature type="domain" description="Aminotransferase class I/classII large" evidence="5">
    <location>
        <begin position="65"/>
        <end position="406"/>
    </location>
</feature>
<dbReference type="SUPFAM" id="SSF53383">
    <property type="entry name" value="PLP-dependent transferases"/>
    <property type="match status" value="1"/>
</dbReference>
<keyword evidence="4" id="KW-0663">Pyridoxal phosphate</keyword>
<dbReference type="InterPro" id="IPR050859">
    <property type="entry name" value="Class-I_PLP-dep_aminotransf"/>
</dbReference>
<evidence type="ECO:0000256" key="1">
    <source>
        <dbReference type="ARBA" id="ARBA00001933"/>
    </source>
</evidence>
<comment type="cofactor">
    <cofactor evidence="1">
        <name>pyridoxal 5'-phosphate</name>
        <dbReference type="ChEBI" id="CHEBI:597326"/>
    </cofactor>
</comment>
<dbReference type="Pfam" id="PF00155">
    <property type="entry name" value="Aminotran_1_2"/>
    <property type="match status" value="1"/>
</dbReference>
<dbReference type="GO" id="GO:0009042">
    <property type="term" value="F:valine-pyruvate transaminase activity"/>
    <property type="evidence" value="ECO:0007669"/>
    <property type="project" value="UniProtKB-EC"/>
</dbReference>
<dbReference type="CDD" id="cd00609">
    <property type="entry name" value="AAT_like"/>
    <property type="match status" value="1"/>
</dbReference>
<evidence type="ECO:0000259" key="5">
    <source>
        <dbReference type="Pfam" id="PF00155"/>
    </source>
</evidence>
<keyword evidence="7" id="KW-1185">Reference proteome</keyword>
<dbReference type="Gene3D" id="3.40.640.10">
    <property type="entry name" value="Type I PLP-dependent aspartate aminotransferase-like (Major domain)"/>
    <property type="match status" value="1"/>
</dbReference>
<dbReference type="Proteomes" id="UP000037600">
    <property type="component" value="Unassembled WGS sequence"/>
</dbReference>
<dbReference type="InterPro" id="IPR004839">
    <property type="entry name" value="Aminotransferase_I/II_large"/>
</dbReference>
<evidence type="ECO:0000256" key="3">
    <source>
        <dbReference type="ARBA" id="ARBA00022679"/>
    </source>
</evidence>
<dbReference type="InterPro" id="IPR015421">
    <property type="entry name" value="PyrdxlP-dep_Trfase_major"/>
</dbReference>
<dbReference type="EMBL" id="LAZL01000003">
    <property type="protein sequence ID" value="KMT66489.1"/>
    <property type="molecule type" value="Genomic_DNA"/>
</dbReference>
<gene>
    <name evidence="6" type="primary">avtA</name>
    <name evidence="6" type="ORF">XM47_02815</name>
</gene>
<dbReference type="RefSeq" id="WP_048689367.1">
    <property type="nucleotide sequence ID" value="NZ_KQ130483.1"/>
</dbReference>
<evidence type="ECO:0000256" key="2">
    <source>
        <dbReference type="ARBA" id="ARBA00022576"/>
    </source>
</evidence>
<organism evidence="6 7">
    <name type="scientific">Catenovulum maritimum</name>
    <dbReference type="NCBI Taxonomy" id="1513271"/>
    <lineage>
        <taxon>Bacteria</taxon>
        <taxon>Pseudomonadati</taxon>
        <taxon>Pseudomonadota</taxon>
        <taxon>Gammaproteobacteria</taxon>
        <taxon>Alteromonadales</taxon>
        <taxon>Alteromonadaceae</taxon>
        <taxon>Catenovulum</taxon>
    </lineage>
</organism>
<dbReference type="NCBIfam" id="NF006964">
    <property type="entry name" value="PRK09440.1-2"/>
    <property type="match status" value="1"/>
</dbReference>
<reference evidence="6 7" key="1">
    <citation type="submission" date="2015-04" db="EMBL/GenBank/DDBJ databases">
        <title>Draft Genome Sequence of the Novel Agar-Digesting Marine Bacterium Q1.</title>
        <authorList>
            <person name="Li Y."/>
            <person name="Li D."/>
            <person name="Chen G."/>
            <person name="Du Z."/>
        </authorList>
    </citation>
    <scope>NUCLEOTIDE SEQUENCE [LARGE SCALE GENOMIC DNA]</scope>
    <source>
        <strain evidence="6 7">Q1</strain>
    </source>
</reference>
<dbReference type="InterPro" id="IPR015424">
    <property type="entry name" value="PyrdxlP-dep_Trfase"/>
</dbReference>